<proteinExistence type="predicted"/>
<evidence type="ECO:0000313" key="3">
    <source>
        <dbReference type="Proteomes" id="UP000001548"/>
    </source>
</evidence>
<name>A8BTP1_GIAIC</name>
<dbReference type="EMBL" id="AACB03000002">
    <property type="protein sequence ID" value="KAE8304455.1"/>
    <property type="molecule type" value="Genomic_DNA"/>
</dbReference>
<organism evidence="2 3">
    <name type="scientific">Giardia intestinalis (strain ATCC 50803 / WB clone C6)</name>
    <name type="common">Giardia lamblia</name>
    <dbReference type="NCBI Taxonomy" id="184922"/>
    <lineage>
        <taxon>Eukaryota</taxon>
        <taxon>Metamonada</taxon>
        <taxon>Diplomonadida</taxon>
        <taxon>Hexamitidae</taxon>
        <taxon>Giardiinae</taxon>
        <taxon>Giardia</taxon>
    </lineage>
</organism>
<dbReference type="OMA" id="GHDEREC"/>
<comment type="caution">
    <text evidence="2">The sequence shown here is derived from an EMBL/GenBank/DDBJ whole genome shotgun (WGS) entry which is preliminary data.</text>
</comment>
<evidence type="ECO:0000313" key="2">
    <source>
        <dbReference type="EMBL" id="KAE8304455.1"/>
    </source>
</evidence>
<evidence type="ECO:0000256" key="1">
    <source>
        <dbReference type="SAM" id="MobiDB-lite"/>
    </source>
</evidence>
<dbReference type="VEuPathDB" id="GiardiaDB:GL50803_13747"/>
<gene>
    <name evidence="2" type="ORF">GL50803_0013747</name>
</gene>
<dbReference type="Proteomes" id="UP000001548">
    <property type="component" value="Unassembled WGS sequence"/>
</dbReference>
<dbReference type="GeneID" id="5697775"/>
<dbReference type="RefSeq" id="XP_001704917.1">
    <property type="nucleotide sequence ID" value="XM_001704865.1"/>
</dbReference>
<dbReference type="AlphaFoldDB" id="A8BTP1"/>
<feature type="region of interest" description="Disordered" evidence="1">
    <location>
        <begin position="1"/>
        <end position="36"/>
    </location>
</feature>
<dbReference type="KEGG" id="gla:GL50803_0013747"/>
<accession>A8BTP1</accession>
<sequence>MFNPRHANGEFFGRRHHGRRPPDESSSSSSSSSCECEAGHDERECCRQGPGPYCCDRERRKFWKHGPPFSHFIKGRGHHGPHCSKEERWTGPKPCPFLSSKDMNELPVTVHHGSMPIVARGVVTFHIVSETKPSITISNTGAITVEADGIKLLSASLKENYPADKVVASYANKIVVIRIPCNIVTPEPSVDIPITIQK</sequence>
<dbReference type="InterPro" id="IPR035226">
    <property type="entry name" value="DUF5450"/>
</dbReference>
<reference evidence="2 3" key="1">
    <citation type="journal article" date="2007" name="Science">
        <title>Genomic minimalism in the early diverging intestinal parasite Giardia lamblia.</title>
        <authorList>
            <person name="Morrison H.G."/>
            <person name="McArthur A.G."/>
            <person name="Gillin F.D."/>
            <person name="Aley S.B."/>
            <person name="Adam R.D."/>
            <person name="Olsen G.J."/>
            <person name="Best A.A."/>
            <person name="Cande W.Z."/>
            <person name="Chen F."/>
            <person name="Cipriano M.J."/>
            <person name="Davids B.J."/>
            <person name="Dawson S.C."/>
            <person name="Elmendorf H.G."/>
            <person name="Hehl A.B."/>
            <person name="Holder M.E."/>
            <person name="Huse S.M."/>
            <person name="Kim U.U."/>
            <person name="Lasek-Nesselquist E."/>
            <person name="Manning G."/>
            <person name="Nigam A."/>
            <person name="Nixon J.E."/>
            <person name="Palm D."/>
            <person name="Passamaneck N.E."/>
            <person name="Prabhu A."/>
            <person name="Reich C.I."/>
            <person name="Reiner D.S."/>
            <person name="Samuelson J."/>
            <person name="Svard S.G."/>
            <person name="Sogin M.L."/>
        </authorList>
    </citation>
    <scope>NUCLEOTIDE SEQUENCE [LARGE SCALE GENOMIC DNA]</scope>
    <source>
        <strain evidence="2 3">WB C6</strain>
    </source>
</reference>
<protein>
    <submittedName>
        <fullName evidence="2">C4 group specific protein</fullName>
    </submittedName>
</protein>
<dbReference type="HOGENOM" id="CLU_1380408_0_0_1"/>
<dbReference type="Pfam" id="PF17529">
    <property type="entry name" value="DUF5450"/>
    <property type="match status" value="1"/>
</dbReference>
<keyword evidence="3" id="KW-1185">Reference proteome</keyword>